<dbReference type="InterPro" id="IPR008397">
    <property type="entry name" value="Alginate_lyase_dom"/>
</dbReference>
<dbReference type="SUPFAM" id="SSF48230">
    <property type="entry name" value="Chondroitin AC/alginate lyase"/>
    <property type="match status" value="1"/>
</dbReference>
<dbReference type="RefSeq" id="WP_147034813.1">
    <property type="nucleotide sequence ID" value="NZ_JACIDB010000001.1"/>
</dbReference>
<evidence type="ECO:0000256" key="2">
    <source>
        <dbReference type="ARBA" id="ARBA00023239"/>
    </source>
</evidence>
<organism evidence="5 6">
    <name type="scientific">Sphingomonas aquatilis</name>
    <dbReference type="NCBI Taxonomy" id="93063"/>
    <lineage>
        <taxon>Bacteria</taxon>
        <taxon>Pseudomonadati</taxon>
        <taxon>Pseudomonadota</taxon>
        <taxon>Alphaproteobacteria</taxon>
        <taxon>Sphingomonadales</taxon>
        <taxon>Sphingomonadaceae</taxon>
        <taxon>Sphingomonas</taxon>
    </lineage>
</organism>
<keyword evidence="2" id="KW-0456">Lyase</keyword>
<dbReference type="GO" id="GO:0042597">
    <property type="term" value="C:periplasmic space"/>
    <property type="evidence" value="ECO:0007669"/>
    <property type="project" value="InterPro"/>
</dbReference>
<sequence>MERAPAAQPASCRGAEGFSQAFGGRRTFLLQPDQLNALKAERSRSPEVAEAYRQLIARAEAALARRLVSVTDKVTIPPSGDRHDYLSIAPYWWPDPSNPKGPYVRRDGEVNPDRDGNRYDRTAMGRMSGDVQALGLAYFYTDDPRYAAGAARAIRTWFLDPATAMNPNANFAQAVRGREDGRAEGVLDTNAFQPVVETIGLIAPAKVLTPADTAALETWFGRYVDWMQSSRNGRAEQAGKNNHGIWFDNQLAHYALFARRPAVARRVIEAFPKRRIAAQFMPDGRLPAELARTRSFHYSIYALTPAYDVADLGECLGIDIWHWQDPKGRGLRSATAFLAAYRDRMAQWPYREIKPEPGILEPLLVRAGQAWPGTYAATARGYPFALTYRSSGPVSATSAAAGM</sequence>
<evidence type="ECO:0000313" key="5">
    <source>
        <dbReference type="EMBL" id="MBB3874288.1"/>
    </source>
</evidence>
<gene>
    <name evidence="5" type="ORF">GGR47_000504</name>
</gene>
<protein>
    <recommendedName>
        <fullName evidence="4">Alginate lyase domain-containing protein</fullName>
    </recommendedName>
</protein>
<dbReference type="EMBL" id="JACIDB010000001">
    <property type="protein sequence ID" value="MBB3874288.1"/>
    <property type="molecule type" value="Genomic_DNA"/>
</dbReference>
<evidence type="ECO:0000259" key="4">
    <source>
        <dbReference type="Pfam" id="PF05426"/>
    </source>
</evidence>
<evidence type="ECO:0000256" key="1">
    <source>
        <dbReference type="ARBA" id="ARBA00022729"/>
    </source>
</evidence>
<accession>A0AAW3TKW7</accession>
<evidence type="ECO:0000313" key="6">
    <source>
        <dbReference type="Proteomes" id="UP000528945"/>
    </source>
</evidence>
<dbReference type="Gene3D" id="1.50.10.100">
    <property type="entry name" value="Chondroitin AC/alginate lyase"/>
    <property type="match status" value="1"/>
</dbReference>
<proteinExistence type="predicted"/>
<name>A0AAW3TKW7_9SPHN</name>
<reference evidence="5 6" key="1">
    <citation type="submission" date="2020-08" db="EMBL/GenBank/DDBJ databases">
        <title>Genomic Encyclopedia of Type Strains, Phase IV (KMG-IV): sequencing the most valuable type-strain genomes for metagenomic binning, comparative biology and taxonomic classification.</title>
        <authorList>
            <person name="Goeker M."/>
        </authorList>
    </citation>
    <scope>NUCLEOTIDE SEQUENCE [LARGE SCALE GENOMIC DNA]</scope>
    <source>
        <strain evidence="5 6">DSM 15581</strain>
    </source>
</reference>
<dbReference type="Proteomes" id="UP000528945">
    <property type="component" value="Unassembled WGS sequence"/>
</dbReference>
<comment type="caution">
    <text evidence="5">The sequence shown here is derived from an EMBL/GenBank/DDBJ whole genome shotgun (WGS) entry which is preliminary data.</text>
</comment>
<keyword evidence="1" id="KW-0732">Signal</keyword>
<evidence type="ECO:0000256" key="3">
    <source>
        <dbReference type="SAM" id="MobiDB-lite"/>
    </source>
</evidence>
<keyword evidence="6" id="KW-1185">Reference proteome</keyword>
<feature type="domain" description="Alginate lyase" evidence="4">
    <location>
        <begin position="69"/>
        <end position="348"/>
    </location>
</feature>
<dbReference type="AlphaFoldDB" id="A0AAW3TKW7"/>
<feature type="compositionally biased region" description="Basic and acidic residues" evidence="3">
    <location>
        <begin position="104"/>
        <end position="122"/>
    </location>
</feature>
<dbReference type="InterPro" id="IPR008929">
    <property type="entry name" value="Chondroitin_lyas"/>
</dbReference>
<dbReference type="Pfam" id="PF05426">
    <property type="entry name" value="Alginate_lyase"/>
    <property type="match status" value="1"/>
</dbReference>
<feature type="region of interest" description="Disordered" evidence="3">
    <location>
        <begin position="103"/>
        <end position="122"/>
    </location>
</feature>
<dbReference type="GO" id="GO:0016829">
    <property type="term" value="F:lyase activity"/>
    <property type="evidence" value="ECO:0007669"/>
    <property type="project" value="UniProtKB-KW"/>
</dbReference>